<dbReference type="EC" id="2.7.13.3" evidence="2"/>
<keyword evidence="11" id="KW-0418">Kinase</keyword>
<dbReference type="GO" id="GO:0009881">
    <property type="term" value="F:photoreceptor activity"/>
    <property type="evidence" value="ECO:0007669"/>
    <property type="project" value="UniProtKB-KW"/>
</dbReference>
<evidence type="ECO:0000256" key="4">
    <source>
        <dbReference type="ARBA" id="ARBA00022553"/>
    </source>
</evidence>
<dbReference type="PANTHER" id="PTHR41523:SF8">
    <property type="entry name" value="ETHYLENE RESPONSE SENSOR PROTEIN"/>
    <property type="match status" value="1"/>
</dbReference>
<keyword evidence="12" id="KW-0067">ATP-binding</keyword>
<dbReference type="Gene3D" id="3.30.450.20">
    <property type="entry name" value="PAS domain"/>
    <property type="match status" value="1"/>
</dbReference>
<dbReference type="InterPro" id="IPR000700">
    <property type="entry name" value="PAS-assoc_C"/>
</dbReference>
<protein>
    <recommendedName>
        <fullName evidence="2">histidine kinase</fullName>
        <ecNumber evidence="2">2.7.13.3</ecNumber>
    </recommendedName>
</protein>
<sequence>MVMNACHAAPMLPAAARTTTGTGYRRWGLSAHLLAFGLVLLLPVLALAAISAWQVAQSYQQAFVARLSDTTRALSLAMASELGTMQTAALAAASALAEQPPWEEARTEAWLRGLSQVLGDARIAVFAGATAPEEEANALVRQILQTGRPALSNLYRAQPATAGPEGKFAVSIGVPVPQAEAPERVVLVTFSPDRLAQVFAAQGLTGGVAGLADGHGISVARSRHNDRFVGTPAPWYRLAEGLQEGVFRGRNFEGVEILFGYHRLPIGEGWGVVLGEPWAAYQANWRSPLIRLGVGAVLAIALAITAAAVLARRILTPVRALRQQAEEVTAGRSEAETRAAVARPAEVAEFEALRLSMLQADAALRAGEAEFRAAFEQAAIAMSQSDPTTGQLLRVNEAYCTLVGRPAETLIGHPFADFIHPEDRESEMRGWQAMARGDTAIFETRKRYVRPDGTVRWASGTVSTVRDPSSGRIVRTLAASQDITERRAAEERQTLLTRELDHRAKNVLAVVQAALRLTPRTSAEEYAEAVEGRVAALARAHALLAGARWSGAGLRELVAAEISVFLGASVTDRVVIEGPPVTLSPPAVQAVSMALHELATNATKHGALSRPGGCLHLSWSLTERPGWLLLRWTERGGPRLAGPPVRRGFGSRVLRATVQDQLGGQLEQAWLPEGLECTIAVPMARIGAAA</sequence>
<keyword evidence="16" id="KW-1133">Transmembrane helix</keyword>
<evidence type="ECO:0000256" key="6">
    <source>
        <dbReference type="ARBA" id="ARBA00022630"/>
    </source>
</evidence>
<evidence type="ECO:0000256" key="3">
    <source>
        <dbReference type="ARBA" id="ARBA00022543"/>
    </source>
</evidence>
<dbReference type="InterPro" id="IPR001610">
    <property type="entry name" value="PAC"/>
</dbReference>
<evidence type="ECO:0000256" key="7">
    <source>
        <dbReference type="ARBA" id="ARBA00022643"/>
    </source>
</evidence>
<evidence type="ECO:0000256" key="1">
    <source>
        <dbReference type="ARBA" id="ARBA00000085"/>
    </source>
</evidence>
<gene>
    <name evidence="19" type="ORF">SAMN04487779_101482</name>
</gene>
<feature type="domain" description="PAC" evidence="18">
    <location>
        <begin position="442"/>
        <end position="495"/>
    </location>
</feature>
<evidence type="ECO:0000256" key="5">
    <source>
        <dbReference type="ARBA" id="ARBA00022606"/>
    </source>
</evidence>
<dbReference type="GO" id="GO:0004673">
    <property type="term" value="F:protein histidine kinase activity"/>
    <property type="evidence" value="ECO:0007669"/>
    <property type="project" value="UniProtKB-EC"/>
</dbReference>
<keyword evidence="4" id="KW-0597">Phosphoprotein</keyword>
<dbReference type="InterPro" id="IPR013656">
    <property type="entry name" value="PAS_4"/>
</dbReference>
<keyword evidence="7" id="KW-0288">FMN</keyword>
<dbReference type="CDD" id="cd18774">
    <property type="entry name" value="PDC2_HK_sensor"/>
    <property type="match status" value="1"/>
</dbReference>
<dbReference type="Pfam" id="PF08448">
    <property type="entry name" value="PAS_4"/>
    <property type="match status" value="1"/>
</dbReference>
<feature type="transmembrane region" description="Helical" evidence="16">
    <location>
        <begin position="289"/>
        <end position="311"/>
    </location>
</feature>
<evidence type="ECO:0000256" key="11">
    <source>
        <dbReference type="ARBA" id="ARBA00022777"/>
    </source>
</evidence>
<evidence type="ECO:0000313" key="20">
    <source>
        <dbReference type="Proteomes" id="UP000198925"/>
    </source>
</evidence>
<organism evidence="19 20">
    <name type="scientific">Belnapia rosea</name>
    <dbReference type="NCBI Taxonomy" id="938405"/>
    <lineage>
        <taxon>Bacteria</taxon>
        <taxon>Pseudomonadati</taxon>
        <taxon>Pseudomonadota</taxon>
        <taxon>Alphaproteobacteria</taxon>
        <taxon>Acetobacterales</taxon>
        <taxon>Roseomonadaceae</taxon>
        <taxon>Belnapia</taxon>
    </lineage>
</organism>
<evidence type="ECO:0000259" key="17">
    <source>
        <dbReference type="PROSITE" id="PS50112"/>
    </source>
</evidence>
<keyword evidence="8" id="KW-0808">Transferase</keyword>
<evidence type="ECO:0000256" key="12">
    <source>
        <dbReference type="ARBA" id="ARBA00022840"/>
    </source>
</evidence>
<dbReference type="Gene3D" id="3.30.565.10">
    <property type="entry name" value="Histidine kinase-like ATPase, C-terminal domain"/>
    <property type="match status" value="1"/>
</dbReference>
<evidence type="ECO:0000256" key="14">
    <source>
        <dbReference type="ARBA" id="ARBA00023026"/>
    </source>
</evidence>
<dbReference type="SUPFAM" id="SSF55785">
    <property type="entry name" value="PYP-like sensor domain (PAS domain)"/>
    <property type="match status" value="1"/>
</dbReference>
<dbReference type="EMBL" id="FMZX01000014">
    <property type="protein sequence ID" value="SDD90308.1"/>
    <property type="molecule type" value="Genomic_DNA"/>
</dbReference>
<dbReference type="CDD" id="cd00130">
    <property type="entry name" value="PAS"/>
    <property type="match status" value="1"/>
</dbReference>
<dbReference type="InterPro" id="IPR000014">
    <property type="entry name" value="PAS"/>
</dbReference>
<dbReference type="InterPro" id="IPR036890">
    <property type="entry name" value="HATPase_C_sf"/>
</dbReference>
<feature type="domain" description="PAS" evidence="17">
    <location>
        <begin position="367"/>
        <end position="438"/>
    </location>
</feature>
<evidence type="ECO:0000256" key="2">
    <source>
        <dbReference type="ARBA" id="ARBA00012438"/>
    </source>
</evidence>
<evidence type="ECO:0000256" key="10">
    <source>
        <dbReference type="ARBA" id="ARBA00022741"/>
    </source>
</evidence>
<evidence type="ECO:0000256" key="15">
    <source>
        <dbReference type="ARBA" id="ARBA00023170"/>
    </source>
</evidence>
<evidence type="ECO:0000256" key="8">
    <source>
        <dbReference type="ARBA" id="ARBA00022679"/>
    </source>
</evidence>
<dbReference type="NCBIfam" id="TIGR00229">
    <property type="entry name" value="sensory_box"/>
    <property type="match status" value="1"/>
</dbReference>
<keyword evidence="16" id="KW-0812">Transmembrane</keyword>
<keyword evidence="5" id="KW-0716">Sensory transduction</keyword>
<keyword evidence="10" id="KW-0547">Nucleotide-binding</keyword>
<keyword evidence="3" id="KW-0600">Photoreceptor protein</keyword>
<name>A0A1G6YIV7_9PROT</name>
<dbReference type="PANTHER" id="PTHR41523">
    <property type="entry name" value="TWO-COMPONENT SYSTEM SENSOR PROTEIN"/>
    <property type="match status" value="1"/>
</dbReference>
<dbReference type="AlphaFoldDB" id="A0A1G6YIV7"/>
<dbReference type="InterPro" id="IPR011102">
    <property type="entry name" value="Sig_transdc_His_kinase_HWE"/>
</dbReference>
<keyword evidence="14" id="KW-0843">Virulence</keyword>
<keyword evidence="15" id="KW-0675">Receptor</keyword>
<comment type="catalytic activity">
    <reaction evidence="1">
        <text>ATP + protein L-histidine = ADP + protein N-phospho-L-histidine.</text>
        <dbReference type="EC" id="2.7.13.3"/>
    </reaction>
</comment>
<dbReference type="Proteomes" id="UP000198925">
    <property type="component" value="Unassembled WGS sequence"/>
</dbReference>
<keyword evidence="20" id="KW-1185">Reference proteome</keyword>
<evidence type="ECO:0000256" key="9">
    <source>
        <dbReference type="ARBA" id="ARBA00022737"/>
    </source>
</evidence>
<proteinExistence type="predicted"/>
<dbReference type="GO" id="GO:0005524">
    <property type="term" value="F:ATP binding"/>
    <property type="evidence" value="ECO:0007669"/>
    <property type="project" value="UniProtKB-KW"/>
</dbReference>
<dbReference type="STRING" id="938405.SAMN02927895_03981"/>
<keyword evidence="13" id="KW-0157">Chromophore</keyword>
<feature type="transmembrane region" description="Helical" evidence="16">
    <location>
        <begin position="32"/>
        <end position="56"/>
    </location>
</feature>
<dbReference type="SMART" id="SM00091">
    <property type="entry name" value="PAS"/>
    <property type="match status" value="1"/>
</dbReference>
<dbReference type="InterPro" id="IPR035965">
    <property type="entry name" value="PAS-like_dom_sf"/>
</dbReference>
<evidence type="ECO:0000313" key="19">
    <source>
        <dbReference type="EMBL" id="SDD90308.1"/>
    </source>
</evidence>
<evidence type="ECO:0000259" key="18">
    <source>
        <dbReference type="PROSITE" id="PS50113"/>
    </source>
</evidence>
<keyword evidence="16" id="KW-0472">Membrane</keyword>
<dbReference type="PROSITE" id="PS50113">
    <property type="entry name" value="PAC"/>
    <property type="match status" value="1"/>
</dbReference>
<keyword evidence="6" id="KW-0285">Flavoprotein</keyword>
<accession>A0A1G6YIV7</accession>
<keyword evidence="9" id="KW-0677">Repeat</keyword>
<reference evidence="19 20" key="1">
    <citation type="submission" date="2016-10" db="EMBL/GenBank/DDBJ databases">
        <authorList>
            <person name="de Groot N.N."/>
        </authorList>
    </citation>
    <scope>NUCLEOTIDE SEQUENCE [LARGE SCALE GENOMIC DNA]</scope>
    <source>
        <strain evidence="19 20">CPCC 100156</strain>
    </source>
</reference>
<dbReference type="Pfam" id="PF07536">
    <property type="entry name" value="HWE_HK"/>
    <property type="match status" value="1"/>
</dbReference>
<dbReference type="SMART" id="SM00911">
    <property type="entry name" value="HWE_HK"/>
    <property type="match status" value="1"/>
</dbReference>
<dbReference type="PROSITE" id="PS50112">
    <property type="entry name" value="PAS"/>
    <property type="match status" value="1"/>
</dbReference>
<evidence type="ECO:0000256" key="13">
    <source>
        <dbReference type="ARBA" id="ARBA00022991"/>
    </source>
</evidence>
<evidence type="ECO:0000256" key="16">
    <source>
        <dbReference type="SAM" id="Phobius"/>
    </source>
</evidence>
<dbReference type="SMART" id="SM00086">
    <property type="entry name" value="PAC"/>
    <property type="match status" value="1"/>
</dbReference>